<sequence>MVEPLSVYVQEIEKSPPKIIEMEYFSRKYQANTPMLPFLQNDLYTLLRGLMTRVVVSSQMSKVSTVANLLKKDLSLFDDLRPIGTVDIGLAAERELVPQKSVKKLYINKLREQCQKFIVSICQKLVDKTSMGQKLFRGATCLSPFVMKRESASLRAKTAVNYFIDQNRMNILDGETVLEEYSALLKICKSKVSSHNVVCTMPSEWQGVPNTFITKDMIKAFTDAHRNRKNYLQHQISEDEENGLKRKRAADEISGRKDRDSP</sequence>
<gene>
    <name evidence="1" type="ORF">QAD02_022809</name>
</gene>
<dbReference type="Proteomes" id="UP001239111">
    <property type="component" value="Chromosome 1"/>
</dbReference>
<dbReference type="EMBL" id="CM056741">
    <property type="protein sequence ID" value="KAJ8687015.1"/>
    <property type="molecule type" value="Genomic_DNA"/>
</dbReference>
<proteinExistence type="predicted"/>
<reference evidence="1" key="1">
    <citation type="submission" date="2023-04" db="EMBL/GenBank/DDBJ databases">
        <title>A chromosome-level genome assembly of the parasitoid wasp Eretmocerus hayati.</title>
        <authorList>
            <person name="Zhong Y."/>
            <person name="Liu S."/>
            <person name="Liu Y."/>
        </authorList>
    </citation>
    <scope>NUCLEOTIDE SEQUENCE</scope>
    <source>
        <strain evidence="1">ZJU_SS_LIU_2023</strain>
    </source>
</reference>
<evidence type="ECO:0000313" key="2">
    <source>
        <dbReference type="Proteomes" id="UP001239111"/>
    </source>
</evidence>
<comment type="caution">
    <text evidence="1">The sequence shown here is derived from an EMBL/GenBank/DDBJ whole genome shotgun (WGS) entry which is preliminary data.</text>
</comment>
<organism evidence="1 2">
    <name type="scientific">Eretmocerus hayati</name>
    <dbReference type="NCBI Taxonomy" id="131215"/>
    <lineage>
        <taxon>Eukaryota</taxon>
        <taxon>Metazoa</taxon>
        <taxon>Ecdysozoa</taxon>
        <taxon>Arthropoda</taxon>
        <taxon>Hexapoda</taxon>
        <taxon>Insecta</taxon>
        <taxon>Pterygota</taxon>
        <taxon>Neoptera</taxon>
        <taxon>Endopterygota</taxon>
        <taxon>Hymenoptera</taxon>
        <taxon>Apocrita</taxon>
        <taxon>Proctotrupomorpha</taxon>
        <taxon>Chalcidoidea</taxon>
        <taxon>Aphelinidae</taxon>
        <taxon>Aphelininae</taxon>
        <taxon>Eretmocerus</taxon>
    </lineage>
</organism>
<name>A0ACC2PYY7_9HYME</name>
<protein>
    <submittedName>
        <fullName evidence="1">Uncharacterized protein</fullName>
    </submittedName>
</protein>
<accession>A0ACC2PYY7</accession>
<evidence type="ECO:0000313" key="1">
    <source>
        <dbReference type="EMBL" id="KAJ8687015.1"/>
    </source>
</evidence>
<keyword evidence="2" id="KW-1185">Reference proteome</keyword>